<evidence type="ECO:0000259" key="7">
    <source>
        <dbReference type="PROSITE" id="PS50850"/>
    </source>
</evidence>
<feature type="transmembrane region" description="Helical" evidence="6">
    <location>
        <begin position="298"/>
        <end position="319"/>
    </location>
</feature>
<evidence type="ECO:0000256" key="1">
    <source>
        <dbReference type="ARBA" id="ARBA00004651"/>
    </source>
</evidence>
<dbReference type="SUPFAM" id="SSF103473">
    <property type="entry name" value="MFS general substrate transporter"/>
    <property type="match status" value="1"/>
</dbReference>
<proteinExistence type="predicted"/>
<dbReference type="GO" id="GO:0005886">
    <property type="term" value="C:plasma membrane"/>
    <property type="evidence" value="ECO:0007669"/>
    <property type="project" value="UniProtKB-SubCell"/>
</dbReference>
<evidence type="ECO:0000256" key="5">
    <source>
        <dbReference type="ARBA" id="ARBA00023136"/>
    </source>
</evidence>
<dbReference type="Pfam" id="PF07690">
    <property type="entry name" value="MFS_1"/>
    <property type="match status" value="1"/>
</dbReference>
<evidence type="ECO:0000313" key="9">
    <source>
        <dbReference type="Proteomes" id="UP000237580"/>
    </source>
</evidence>
<feature type="transmembrane region" description="Helical" evidence="6">
    <location>
        <begin position="360"/>
        <end position="379"/>
    </location>
</feature>
<dbReference type="InterPro" id="IPR036259">
    <property type="entry name" value="MFS_trans_sf"/>
</dbReference>
<gene>
    <name evidence="8" type="ORF">NCPPB2254_04215</name>
</gene>
<evidence type="ECO:0000256" key="2">
    <source>
        <dbReference type="ARBA" id="ARBA00022475"/>
    </source>
</evidence>
<dbReference type="InterPro" id="IPR011701">
    <property type="entry name" value="MFS"/>
</dbReference>
<feature type="transmembrane region" description="Helical" evidence="6">
    <location>
        <begin position="77"/>
        <end position="95"/>
    </location>
</feature>
<comment type="subcellular location">
    <subcellularLocation>
        <location evidence="1">Cell membrane</location>
        <topology evidence="1">Multi-pass membrane protein</topology>
    </subcellularLocation>
</comment>
<dbReference type="PANTHER" id="PTHR43124">
    <property type="entry name" value="PURINE EFFLUX PUMP PBUE"/>
    <property type="match status" value="1"/>
</dbReference>
<keyword evidence="2" id="KW-1003">Cell membrane</keyword>
<comment type="caution">
    <text evidence="8">The sequence shown here is derived from an EMBL/GenBank/DDBJ whole genome shotgun (WGS) entry which is preliminary data.</text>
</comment>
<feature type="transmembrane region" description="Helical" evidence="6">
    <location>
        <begin position="243"/>
        <end position="262"/>
    </location>
</feature>
<dbReference type="PANTHER" id="PTHR43124:SF3">
    <property type="entry name" value="CHLORAMPHENICOL EFFLUX PUMP RV0191"/>
    <property type="match status" value="1"/>
</dbReference>
<dbReference type="InterPro" id="IPR020846">
    <property type="entry name" value="MFS_dom"/>
</dbReference>
<protein>
    <submittedName>
        <fullName evidence="8">Major facilitator family transporter</fullName>
    </submittedName>
</protein>
<dbReference type="CDD" id="cd17324">
    <property type="entry name" value="MFS_NepI_like"/>
    <property type="match status" value="1"/>
</dbReference>
<keyword evidence="4 6" id="KW-1133">Transmembrane helix</keyword>
<dbReference type="AlphaFoldDB" id="A0AB38EIQ0"/>
<feature type="transmembrane region" description="Helical" evidence="6">
    <location>
        <begin position="39"/>
        <end position="65"/>
    </location>
</feature>
<feature type="transmembrane region" description="Helical" evidence="6">
    <location>
        <begin position="12"/>
        <end position="33"/>
    </location>
</feature>
<reference evidence="8 9" key="1">
    <citation type="submission" date="2017-11" db="EMBL/GenBank/DDBJ databases">
        <authorList>
            <person name="Blom J."/>
        </authorList>
    </citation>
    <scope>NUCLEOTIDE SEQUENCE [LARGE SCALE GENOMIC DNA]</scope>
    <source>
        <strain evidence="8">NCPPB 2254</strain>
    </source>
</reference>
<feature type="transmembrane region" description="Helical" evidence="6">
    <location>
        <begin position="135"/>
        <end position="153"/>
    </location>
</feature>
<feature type="transmembrane region" description="Helical" evidence="6">
    <location>
        <begin position="331"/>
        <end position="354"/>
    </location>
</feature>
<sequence>MTQGRSTINPRVYALTFTAFVMLSSEFIVAGLLPQIATSLAITIGAASGLVIAFALGMGISAPIIGVLAHRASKRSLLISACVALVLGNGISAAFNDYYIILAGRVLGGIGVAVFWTNAALAAKSLSQGRNESLAIGRVLVGISIASVVGVPVGKLIADATNWRMAMWMMTALSSVALLTVWVWVRPTEESRQTENLSDTVRVALRSDVAMTLISSCLMFAGVASVFNFLATFMEKETGFGELSVTLLLCLYGIADIASNLILSKRVKNDLEPLFRRVLMTMAAGMCFLSLFGSHTWAVPIAVIIVASSHAGVSLLIGIDVLQRAGDAGQLINAINVSMINLGIGIGAAITGLLTDRVGVGVGAVGWVGACFILLALSVRWKIERSQQTHHG</sequence>
<dbReference type="Gene3D" id="1.20.1250.20">
    <property type="entry name" value="MFS general substrate transporter like domains"/>
    <property type="match status" value="1"/>
</dbReference>
<feature type="domain" description="Major facilitator superfamily (MFS) profile" evidence="7">
    <location>
        <begin position="11"/>
        <end position="388"/>
    </location>
</feature>
<dbReference type="EMBL" id="ODAM01000110">
    <property type="protein sequence ID" value="SOQ13031.1"/>
    <property type="molecule type" value="Genomic_DNA"/>
</dbReference>
<dbReference type="RefSeq" id="WP_104720444.1">
    <property type="nucleotide sequence ID" value="NZ_ODAL01000062.1"/>
</dbReference>
<dbReference type="Proteomes" id="UP000237580">
    <property type="component" value="Unassembled WGS sequence"/>
</dbReference>
<dbReference type="InterPro" id="IPR050189">
    <property type="entry name" value="MFS_Efflux_Transporters"/>
</dbReference>
<feature type="transmembrane region" description="Helical" evidence="6">
    <location>
        <begin position="209"/>
        <end position="231"/>
    </location>
</feature>
<evidence type="ECO:0000313" key="8">
    <source>
        <dbReference type="EMBL" id="SOQ13031.1"/>
    </source>
</evidence>
<name>A0AB38EIQ0_9PSED</name>
<accession>A0AB38EIQ0</accession>
<dbReference type="GO" id="GO:0022857">
    <property type="term" value="F:transmembrane transporter activity"/>
    <property type="evidence" value="ECO:0007669"/>
    <property type="project" value="InterPro"/>
</dbReference>
<evidence type="ECO:0000256" key="4">
    <source>
        <dbReference type="ARBA" id="ARBA00022989"/>
    </source>
</evidence>
<feature type="transmembrane region" description="Helical" evidence="6">
    <location>
        <begin position="165"/>
        <end position="185"/>
    </location>
</feature>
<keyword evidence="5 6" id="KW-0472">Membrane</keyword>
<feature type="transmembrane region" description="Helical" evidence="6">
    <location>
        <begin position="274"/>
        <end position="292"/>
    </location>
</feature>
<organism evidence="8 9">
    <name type="scientific">Pseudomonas syringae pv. persicae</name>
    <dbReference type="NCBI Taxonomy" id="237306"/>
    <lineage>
        <taxon>Bacteria</taxon>
        <taxon>Pseudomonadati</taxon>
        <taxon>Pseudomonadota</taxon>
        <taxon>Gammaproteobacteria</taxon>
        <taxon>Pseudomonadales</taxon>
        <taxon>Pseudomonadaceae</taxon>
        <taxon>Pseudomonas</taxon>
    </lineage>
</organism>
<evidence type="ECO:0000256" key="3">
    <source>
        <dbReference type="ARBA" id="ARBA00022692"/>
    </source>
</evidence>
<feature type="transmembrane region" description="Helical" evidence="6">
    <location>
        <begin position="101"/>
        <end position="123"/>
    </location>
</feature>
<keyword evidence="3 6" id="KW-0812">Transmembrane</keyword>
<evidence type="ECO:0000256" key="6">
    <source>
        <dbReference type="SAM" id="Phobius"/>
    </source>
</evidence>
<dbReference type="PROSITE" id="PS50850">
    <property type="entry name" value="MFS"/>
    <property type="match status" value="1"/>
</dbReference>